<protein>
    <submittedName>
        <fullName evidence="1">Uncharacterized protein</fullName>
    </submittedName>
</protein>
<name>A0A9X4P951_9LACT</name>
<evidence type="ECO:0000313" key="2">
    <source>
        <dbReference type="Proteomes" id="UP001153203"/>
    </source>
</evidence>
<accession>A0A9X4P951</accession>
<gene>
    <name evidence="1" type="ORF">NF708_11420</name>
</gene>
<dbReference type="EMBL" id="JAMWGI010000019">
    <property type="protein sequence ID" value="MDG6194563.1"/>
    <property type="molecule type" value="Genomic_DNA"/>
</dbReference>
<sequence>MSKPTKAEKLIQDKVSREEMAAMKRARENNKETKYFHKEFHKQIARLGK</sequence>
<organism evidence="1 2">
    <name type="scientific">Lactococcus formosensis</name>
    <dbReference type="NCBI Taxonomy" id="1281486"/>
    <lineage>
        <taxon>Bacteria</taxon>
        <taxon>Bacillati</taxon>
        <taxon>Bacillota</taxon>
        <taxon>Bacilli</taxon>
        <taxon>Lactobacillales</taxon>
        <taxon>Streptococcaceae</taxon>
        <taxon>Lactococcus</taxon>
    </lineage>
</organism>
<reference evidence="1" key="1">
    <citation type="submission" date="2022-06" db="EMBL/GenBank/DDBJ databases">
        <title>Lactococcus from bovine mastitis in China.</title>
        <authorList>
            <person name="Lin Y."/>
            <person name="Han B."/>
        </authorList>
    </citation>
    <scope>NUCLEOTIDE SEQUENCE</scope>
    <source>
        <strain evidence="1">Hebei-B-39</strain>
    </source>
</reference>
<comment type="caution">
    <text evidence="1">The sequence shown here is derived from an EMBL/GenBank/DDBJ whole genome shotgun (WGS) entry which is preliminary data.</text>
</comment>
<dbReference type="RefSeq" id="WP_279364632.1">
    <property type="nucleotide sequence ID" value="NZ_JAMWGC010000023.1"/>
</dbReference>
<proteinExistence type="predicted"/>
<evidence type="ECO:0000313" key="1">
    <source>
        <dbReference type="EMBL" id="MDG6194563.1"/>
    </source>
</evidence>
<dbReference type="AlphaFoldDB" id="A0A9X4P951"/>
<dbReference type="Proteomes" id="UP001153203">
    <property type="component" value="Unassembled WGS sequence"/>
</dbReference>